<comment type="caution">
    <text evidence="1">The sequence shown here is derived from an EMBL/GenBank/DDBJ whole genome shotgun (WGS) entry which is preliminary data.</text>
</comment>
<dbReference type="OrthoDB" id="5582524at2"/>
<accession>A0A175VJS1</accession>
<dbReference type="RefSeq" id="WP_026456086.1">
    <property type="nucleotide sequence ID" value="NZ_JAAKNK010000002.1"/>
</dbReference>
<evidence type="ECO:0000313" key="1">
    <source>
        <dbReference type="EMBL" id="KXU80891.1"/>
    </source>
</evidence>
<evidence type="ECO:0000313" key="2">
    <source>
        <dbReference type="Proteomes" id="UP000078435"/>
    </source>
</evidence>
<name>A0A175VJS1_AEREN</name>
<proteinExistence type="predicted"/>
<dbReference type="EMBL" id="JMGO02000003">
    <property type="protein sequence ID" value="KXU80891.1"/>
    <property type="molecule type" value="Genomic_DNA"/>
</dbReference>
<protein>
    <submittedName>
        <fullName evidence="1">Uncharacterized protein</fullName>
    </submittedName>
</protein>
<dbReference type="Proteomes" id="UP000078435">
    <property type="component" value="Unassembled WGS sequence"/>
</dbReference>
<reference evidence="1 2" key="1">
    <citation type="submission" date="2016-02" db="EMBL/GenBank/DDBJ databases">
        <title>Draft genome sequence of Aeromonas trota strain 1999lcr isolated from cerebrospinal fluid (CSF).</title>
        <authorList>
            <person name="Dallagassa C.B."/>
            <person name="Prediger K.C."/>
            <person name="Weiss V.A."/>
            <person name="Assis F.E."/>
            <person name="Baura V."/>
            <person name="Cruz L.M."/>
            <person name="Souza E.M."/>
            <person name="Pedrosa F.O."/>
            <person name="Fadel-Picheth C.M."/>
        </authorList>
    </citation>
    <scope>NUCLEOTIDE SEQUENCE [LARGE SCALE GENOMIC DNA]</scope>
    <source>
        <strain evidence="1 2">1999lcr</strain>
    </source>
</reference>
<dbReference type="AlphaFoldDB" id="A0A175VJS1"/>
<gene>
    <name evidence="1" type="ORF">LCR_12475</name>
</gene>
<organism evidence="1 2">
    <name type="scientific">Aeromonas enteropelogenes</name>
    <name type="common">Aeromonas trota</name>
    <dbReference type="NCBI Taxonomy" id="29489"/>
    <lineage>
        <taxon>Bacteria</taxon>
        <taxon>Pseudomonadati</taxon>
        <taxon>Pseudomonadota</taxon>
        <taxon>Gammaproteobacteria</taxon>
        <taxon>Aeromonadales</taxon>
        <taxon>Aeromonadaceae</taxon>
        <taxon>Aeromonas</taxon>
    </lineage>
</organism>
<sequence>MLGFVLGDMYCQGGSHSLPPKLGKHFPIPLGYQLHGRVSAAIMTIETLLNTPYPQKRYRELIYGAYIERQRLLFAEHVIVARLEGDEGLALSIDLSFIATAVPVGLIAISEELALLTAPRPKKAHPHYEVLCKVIDCVVMLMFYGKVIRQRNAVLEDIGHQFGYHPAPDLTARIGKGEGDDYEAFMVNILTCIAHSGSFKEALENGARMGMREPAFFCIVGAIASTLWGIPKLWAYQASQLINRSHPYYIQNLMRCEARAGLSQVNLVAPRPSPFVWLWQQVARLFKDAA</sequence>